<comment type="caution">
    <text evidence="2">The sequence shown here is derived from an EMBL/GenBank/DDBJ whole genome shotgun (WGS) entry which is preliminary data.</text>
</comment>
<name>A0A443NVK2_9MAGN</name>
<protein>
    <submittedName>
        <fullName evidence="2">Uncharacterized protein</fullName>
    </submittedName>
</protein>
<feature type="compositionally biased region" description="Polar residues" evidence="1">
    <location>
        <begin position="244"/>
        <end position="264"/>
    </location>
</feature>
<feature type="region of interest" description="Disordered" evidence="1">
    <location>
        <begin position="194"/>
        <end position="275"/>
    </location>
</feature>
<reference evidence="2 3" key="1">
    <citation type="journal article" date="2019" name="Nat. Plants">
        <title>Stout camphor tree genome fills gaps in understanding of flowering plant genome evolution.</title>
        <authorList>
            <person name="Chaw S.M."/>
            <person name="Liu Y.C."/>
            <person name="Wu Y.W."/>
            <person name="Wang H.Y."/>
            <person name="Lin C.I."/>
            <person name="Wu C.S."/>
            <person name="Ke H.M."/>
            <person name="Chang L.Y."/>
            <person name="Hsu C.Y."/>
            <person name="Yang H.T."/>
            <person name="Sudianto E."/>
            <person name="Hsu M.H."/>
            <person name="Wu K.P."/>
            <person name="Wang L.N."/>
            <person name="Leebens-Mack J.H."/>
            <person name="Tsai I.J."/>
        </authorList>
    </citation>
    <scope>NUCLEOTIDE SEQUENCE [LARGE SCALE GENOMIC DNA]</scope>
    <source>
        <strain evidence="3">cv. Chaw 1501</strain>
        <tissue evidence="2">Young leaves</tissue>
    </source>
</reference>
<feature type="region of interest" description="Disordered" evidence="1">
    <location>
        <begin position="44"/>
        <end position="81"/>
    </location>
</feature>
<evidence type="ECO:0000313" key="3">
    <source>
        <dbReference type="Proteomes" id="UP000283530"/>
    </source>
</evidence>
<evidence type="ECO:0000256" key="1">
    <source>
        <dbReference type="SAM" id="MobiDB-lite"/>
    </source>
</evidence>
<dbReference type="OrthoDB" id="676141at2759"/>
<feature type="compositionally biased region" description="Polar residues" evidence="1">
    <location>
        <begin position="209"/>
        <end position="225"/>
    </location>
</feature>
<dbReference type="AlphaFoldDB" id="A0A443NVK2"/>
<proteinExistence type="predicted"/>
<dbReference type="PANTHER" id="PTHR33673:SF3">
    <property type="entry name" value="SUPPRESSOR SRP40-LIKE PROTEIN"/>
    <property type="match status" value="1"/>
</dbReference>
<keyword evidence="3" id="KW-1185">Reference proteome</keyword>
<sequence length="275" mass="29313">MDSPHESDRKQAKTLKLKKPNSSSYSSSDEDSFQLDASELIKSVPNASNHGDAQLASEVDVGRGETTSIRAGGVGVTQSPPNQVIVMEADPHRIPSSVFARSKLTTPMEWSLASNESLFSINVGNSSFSRDNIFLGRSGELSNLPSSSAQFTPSSTVGNSDAKSWELKEGIENPGPTEVANAETMKEVLRVTADEHSKSVAQPGDLGHNASSASRHSDGSTTSARSFAFPILDQGRNASARMNPEQQLLDNQRQHSQAQASETAPNAAGTSWLED</sequence>
<dbReference type="Proteomes" id="UP000283530">
    <property type="component" value="Unassembled WGS sequence"/>
</dbReference>
<dbReference type="PANTHER" id="PTHR33673">
    <property type="entry name" value="SUPPRESSOR SRP40-LIKE PROTEIN"/>
    <property type="match status" value="1"/>
</dbReference>
<evidence type="ECO:0000313" key="2">
    <source>
        <dbReference type="EMBL" id="RWR82558.1"/>
    </source>
</evidence>
<accession>A0A443NVK2</accession>
<dbReference type="EMBL" id="QPKB01000004">
    <property type="protein sequence ID" value="RWR82558.1"/>
    <property type="molecule type" value="Genomic_DNA"/>
</dbReference>
<feature type="region of interest" description="Disordered" evidence="1">
    <location>
        <begin position="1"/>
        <end position="32"/>
    </location>
</feature>
<organism evidence="2 3">
    <name type="scientific">Cinnamomum micranthum f. kanehirae</name>
    <dbReference type="NCBI Taxonomy" id="337451"/>
    <lineage>
        <taxon>Eukaryota</taxon>
        <taxon>Viridiplantae</taxon>
        <taxon>Streptophyta</taxon>
        <taxon>Embryophyta</taxon>
        <taxon>Tracheophyta</taxon>
        <taxon>Spermatophyta</taxon>
        <taxon>Magnoliopsida</taxon>
        <taxon>Magnoliidae</taxon>
        <taxon>Laurales</taxon>
        <taxon>Lauraceae</taxon>
        <taxon>Cinnamomum</taxon>
    </lineage>
</organism>
<gene>
    <name evidence="2" type="ORF">CKAN_01128000</name>
</gene>
<feature type="compositionally biased region" description="Basic and acidic residues" evidence="1">
    <location>
        <begin position="1"/>
        <end position="11"/>
    </location>
</feature>